<evidence type="ECO:0000313" key="3">
    <source>
        <dbReference type="Proteomes" id="UP000007486"/>
    </source>
</evidence>
<keyword evidence="2" id="KW-0614">Plasmid</keyword>
<dbReference type="RefSeq" id="WP_013619534.1">
    <property type="nucleotide sequence ID" value="NC_015165.1"/>
</dbReference>
<geneLocation type="plasmid" evidence="2 3">
    <name>pBACSA01</name>
</geneLocation>
<evidence type="ECO:0000256" key="1">
    <source>
        <dbReference type="SAM" id="SignalP"/>
    </source>
</evidence>
<reference evidence="2 3" key="2">
    <citation type="submission" date="2011-02" db="EMBL/GenBank/DDBJ databases">
        <title>The complete sequence of plasmid1 of Bacteroides salanitronis DSM 18170.</title>
        <authorList>
            <consortium name="US DOE Joint Genome Institute (JGI-PGF)"/>
            <person name="Lucas S."/>
            <person name="Copeland A."/>
            <person name="Lapidus A."/>
            <person name="Goodwin L."/>
            <person name="Pitluck S."/>
            <person name="Kyrpides N."/>
            <person name="Mavromatis K."/>
            <person name="Ivanova N."/>
            <person name="Mikhailova N."/>
            <person name="Teshima H."/>
            <person name="Misra M."/>
            <person name="Detter J.C."/>
            <person name="Han C."/>
            <person name="Larimer F."/>
            <person name="Land M."/>
            <person name="Hauser L."/>
            <person name="Markowitz V."/>
            <person name="Cheng J.-F."/>
            <person name="Hugenholtz P."/>
            <person name="Woyke T."/>
            <person name="Wu D."/>
            <person name="Gronow S."/>
            <person name="Wellnitz S."/>
            <person name="Brambilla E."/>
            <person name="Klenk H.-P."/>
            <person name="Eisen J.A."/>
        </authorList>
    </citation>
    <scope>NUCLEOTIDE SEQUENCE [LARGE SCALE GENOMIC DNA]</scope>
    <source>
        <strain evidence="2 3">DSM 18170</strain>
        <plasmid evidence="2 3">pBACSA01</plasmid>
    </source>
</reference>
<name>F0R960_PHOSB</name>
<sequence length="167" mass="19071">MKKVLVIISAALFSLKSFAGDGDKFLNLSGGYQWKNTVNLLVGFEAETKYHNAWELYFDLSTAYTTCPTCYKVCSKSFWDYKTFGLGIAYKPSLYRGKNSVVRWRIGADIGANRKGFQASIDLGIEYSYSFRNGMQVFVLQKNDFVFWTRDHFRNGLLVGVKFPLSK</sequence>
<protein>
    <recommendedName>
        <fullName evidence="4">Outer membrane protein beta-barrel domain-containing protein</fullName>
    </recommendedName>
</protein>
<dbReference type="KEGG" id="bsa:Bacsa_3660"/>
<dbReference type="OrthoDB" id="1067445at2"/>
<evidence type="ECO:0008006" key="4">
    <source>
        <dbReference type="Google" id="ProtNLM"/>
    </source>
</evidence>
<reference evidence="3" key="1">
    <citation type="journal article" date="2011" name="Stand. Genomic Sci.">
        <title>Complete genome sequence of Bacteroides salanitronis type strain (BL78).</title>
        <authorList>
            <person name="Gronow S."/>
            <person name="Held B."/>
            <person name="Lucas S."/>
            <person name="Lapidus A."/>
            <person name="Del Rio T.G."/>
            <person name="Nolan M."/>
            <person name="Tice H."/>
            <person name="Deshpande S."/>
            <person name="Cheng J.F."/>
            <person name="Pitluck S."/>
            <person name="Liolios K."/>
            <person name="Pagani I."/>
            <person name="Ivanova N."/>
            <person name="Mavromatis K."/>
            <person name="Pati A."/>
            <person name="Tapia R."/>
            <person name="Han C."/>
            <person name="Goodwin L."/>
            <person name="Chen A."/>
            <person name="Palaniappan K."/>
            <person name="Land M."/>
            <person name="Hauser L."/>
            <person name="Chang Y.J."/>
            <person name="Jeffries C.D."/>
            <person name="Brambilla E.M."/>
            <person name="Rohde M."/>
            <person name="Goker M."/>
            <person name="Detter J.C."/>
            <person name="Woyke T."/>
            <person name="Bristow J."/>
            <person name="Markowitz V."/>
            <person name="Hugenholtz P."/>
            <person name="Kyrpides N.C."/>
            <person name="Klenk H.P."/>
            <person name="Eisen J.A."/>
        </authorList>
    </citation>
    <scope>NUCLEOTIDE SEQUENCE [LARGE SCALE GENOMIC DNA]</scope>
    <source>
        <strain evidence="3">DSM 18170</strain>
    </source>
</reference>
<dbReference type="AlphaFoldDB" id="F0R960"/>
<dbReference type="EMBL" id="CP002531">
    <property type="protein sequence ID" value="ADY38181.1"/>
    <property type="molecule type" value="Genomic_DNA"/>
</dbReference>
<organism evidence="2 3">
    <name type="scientific">Phocaeicola salanitronis (strain DSM 18170 / JCM 13657 / CCUG 60908 / BL78)</name>
    <name type="common">Bacteroides salanitronis</name>
    <dbReference type="NCBI Taxonomy" id="667015"/>
    <lineage>
        <taxon>Bacteria</taxon>
        <taxon>Pseudomonadati</taxon>
        <taxon>Bacteroidota</taxon>
        <taxon>Bacteroidia</taxon>
        <taxon>Bacteroidales</taxon>
        <taxon>Bacteroidaceae</taxon>
        <taxon>Phocaeicola</taxon>
    </lineage>
</organism>
<keyword evidence="3" id="KW-1185">Reference proteome</keyword>
<keyword evidence="1" id="KW-0732">Signal</keyword>
<dbReference type="Proteomes" id="UP000007486">
    <property type="component" value="Plasmid pBACSA01"/>
</dbReference>
<gene>
    <name evidence="2" type="ordered locus">Bacsa_3660</name>
</gene>
<accession>F0R960</accession>
<feature type="signal peptide" evidence="1">
    <location>
        <begin position="1"/>
        <end position="19"/>
    </location>
</feature>
<evidence type="ECO:0000313" key="2">
    <source>
        <dbReference type="EMBL" id="ADY38181.1"/>
    </source>
</evidence>
<feature type="chain" id="PRO_5003257508" description="Outer membrane protein beta-barrel domain-containing protein" evidence="1">
    <location>
        <begin position="20"/>
        <end position="167"/>
    </location>
</feature>
<proteinExistence type="predicted"/>
<dbReference type="HOGENOM" id="CLU_1601197_0_0_10"/>